<organism evidence="2">
    <name type="scientific">mine drainage metagenome</name>
    <dbReference type="NCBI Taxonomy" id="410659"/>
    <lineage>
        <taxon>unclassified sequences</taxon>
        <taxon>metagenomes</taxon>
        <taxon>ecological metagenomes</taxon>
    </lineage>
</organism>
<reference evidence="2" key="1">
    <citation type="submission" date="2016-10" db="EMBL/GenBank/DDBJ databases">
        <title>Sequence of Gallionella enrichment culture.</title>
        <authorList>
            <person name="Poehlein A."/>
            <person name="Muehling M."/>
            <person name="Daniel R."/>
        </authorList>
    </citation>
    <scope>NUCLEOTIDE SEQUENCE</scope>
</reference>
<feature type="region of interest" description="Disordered" evidence="1">
    <location>
        <begin position="362"/>
        <end position="385"/>
    </location>
</feature>
<name>A0A1J5QK64_9ZZZZ</name>
<accession>A0A1J5QK64</accession>
<sequence length="425" mass="47239">MMDIFWCHGNHRPDPGAIAQLVGAVDDHFVADRQAMGDDNILAFRHTRADGAHLDGFIVFQHIHIAAMAAALHGRCRDGNGILLHIDQHADIDELIGEQGVLVIPEFGAQPDGPGRGVDLVVQSQQRPFRQPDPVLAVECHDRQRAALFHPSDHHRQAVLRDREQHRDRLHLGNRHDACGIGGMNLISRIHQAQADNPVERRRDAAIAQLQPGVVHLRLIHGNRRTGLAQQGLLRIHLLPGNGILRQQRGIAIQIHLDVVQSGFVLGELGRHLRQLGFVRPRIDFRQQVARSDGLTLAKIDLHELAVDAGLDGDGIARRDRADRLQVDIDISCRGHGRQHRHRARLGIGGSLHRRHLPALVPDHQCRPGRQRDHHDQQQPAPELSGRLAVRMGRRQRKVAPAQAHGAGLPIALITLSVRSTRLLP</sequence>
<dbReference type="AlphaFoldDB" id="A0A1J5QK64"/>
<evidence type="ECO:0000256" key="1">
    <source>
        <dbReference type="SAM" id="MobiDB-lite"/>
    </source>
</evidence>
<evidence type="ECO:0000313" key="2">
    <source>
        <dbReference type="EMBL" id="OIQ80319.1"/>
    </source>
</evidence>
<dbReference type="EMBL" id="MLJW01001077">
    <property type="protein sequence ID" value="OIQ80319.1"/>
    <property type="molecule type" value="Genomic_DNA"/>
</dbReference>
<feature type="compositionally biased region" description="Basic and acidic residues" evidence="1">
    <location>
        <begin position="364"/>
        <end position="377"/>
    </location>
</feature>
<proteinExistence type="predicted"/>
<gene>
    <name evidence="2" type="ORF">GALL_379250</name>
</gene>
<protein>
    <submittedName>
        <fullName evidence="2">Uncharacterized protein</fullName>
    </submittedName>
</protein>
<comment type="caution">
    <text evidence="2">The sequence shown here is derived from an EMBL/GenBank/DDBJ whole genome shotgun (WGS) entry which is preliminary data.</text>
</comment>